<dbReference type="EMBL" id="CAUJNA010002118">
    <property type="protein sequence ID" value="CAJ1390676.1"/>
    <property type="molecule type" value="Genomic_DNA"/>
</dbReference>
<sequence>MAVEDVTEAMLENTDLGVDGWACKGLDVNARGPIGAAVYRAFIKHPDMRECYKWLFDDLKRKFRTSWAMQRNFDFVCHKRIHEKRESTKHSEIGSFKSELQLQAHLGGVAVPEAVRQAACYIKNCEKWPDVFVRWNSWTEAHNYLLVERLITSTSEEAWKDVVAMHDSSGTFETESYKCKAIRKHAAFHRKECGEKAKRGSRRANAKGSAKPKAKKELSQEKEAENTAKDIICKVQKSQQIMEKILQLGDDLPSEWRWAKSFLVDYKELTQSFKDVLTPKDGDSLIDFVNELKLTLISPQAMKGFKKQYGDRYAPLLLLFNDRSQNIASQILAFKDYVDDLAAQTWANMPRLVGDIGIYKNHPVVVQAELESNQITVRPIALYWDGVQYTNHDSFMGSDEMCSCGCRGWCTLHPLLLAWVEDLKRLEEGYPVRYAVIDIQGDWPAFLQVFGLRYWAHKTHPCPLCRVTLPEMLEIDVDNITVDNLLSPLYQTEDYAKDVANSTKVLVVQDAAVQSLLFRNLEYRERLRGRVLVRAFPELGLPKHARLLPSQALPDVGKFEFTPTPFPATFWTASADARLTHDCPLLALSGVGLESFSLDIMHTWHLGPLQLLVSLCINFFLDTGLWAPANSGGRVDASDKKKVALLAIKAELFQWYKEQRKDADWRARGTEASCLKLVGPQTQSCPANLQLNRLRFGTSRSA</sequence>
<evidence type="ECO:0000313" key="3">
    <source>
        <dbReference type="Proteomes" id="UP001178507"/>
    </source>
</evidence>
<feature type="compositionally biased region" description="Basic residues" evidence="1">
    <location>
        <begin position="199"/>
        <end position="214"/>
    </location>
</feature>
<name>A0AA36IMR7_9DINO</name>
<comment type="caution">
    <text evidence="2">The sequence shown here is derived from an EMBL/GenBank/DDBJ whole genome shotgun (WGS) entry which is preliminary data.</text>
</comment>
<evidence type="ECO:0000256" key="1">
    <source>
        <dbReference type="SAM" id="MobiDB-lite"/>
    </source>
</evidence>
<gene>
    <name evidence="2" type="ORF">EVOR1521_LOCUS16033</name>
</gene>
<accession>A0AA36IMR7</accession>
<evidence type="ECO:0000313" key="2">
    <source>
        <dbReference type="EMBL" id="CAJ1390676.1"/>
    </source>
</evidence>
<dbReference type="AlphaFoldDB" id="A0AA36IMR7"/>
<organism evidence="2 3">
    <name type="scientific">Effrenium voratum</name>
    <dbReference type="NCBI Taxonomy" id="2562239"/>
    <lineage>
        <taxon>Eukaryota</taxon>
        <taxon>Sar</taxon>
        <taxon>Alveolata</taxon>
        <taxon>Dinophyceae</taxon>
        <taxon>Suessiales</taxon>
        <taxon>Symbiodiniaceae</taxon>
        <taxon>Effrenium</taxon>
    </lineage>
</organism>
<dbReference type="Proteomes" id="UP001178507">
    <property type="component" value="Unassembled WGS sequence"/>
</dbReference>
<protein>
    <submittedName>
        <fullName evidence="2">Uncharacterized protein</fullName>
    </submittedName>
</protein>
<proteinExistence type="predicted"/>
<feature type="non-terminal residue" evidence="2">
    <location>
        <position position="1"/>
    </location>
</feature>
<keyword evidence="3" id="KW-1185">Reference proteome</keyword>
<feature type="region of interest" description="Disordered" evidence="1">
    <location>
        <begin position="193"/>
        <end position="222"/>
    </location>
</feature>
<reference evidence="2" key="1">
    <citation type="submission" date="2023-08" db="EMBL/GenBank/DDBJ databases">
        <authorList>
            <person name="Chen Y."/>
            <person name="Shah S."/>
            <person name="Dougan E. K."/>
            <person name="Thang M."/>
            <person name="Chan C."/>
        </authorList>
    </citation>
    <scope>NUCLEOTIDE SEQUENCE</scope>
</reference>